<comment type="caution">
    <text evidence="4">The sequence shown here is derived from an EMBL/GenBank/DDBJ whole genome shotgun (WGS) entry which is preliminary data.</text>
</comment>
<evidence type="ECO:0000313" key="5">
    <source>
        <dbReference type="Proteomes" id="UP001385499"/>
    </source>
</evidence>
<keyword evidence="4" id="KW-0560">Oxidoreductase</keyword>
<dbReference type="RefSeq" id="WP_340273196.1">
    <property type="nucleotide sequence ID" value="NZ_JBAKIA010000002.1"/>
</dbReference>
<evidence type="ECO:0000256" key="1">
    <source>
        <dbReference type="ARBA" id="ARBA00022630"/>
    </source>
</evidence>
<proteinExistence type="predicted"/>
<dbReference type="PANTHER" id="PTHR11748:SF103">
    <property type="entry name" value="GLYCOLATE OXIDASE SUBUNIT GLCE"/>
    <property type="match status" value="1"/>
</dbReference>
<dbReference type="Proteomes" id="UP001385499">
    <property type="component" value="Unassembled WGS sequence"/>
</dbReference>
<keyword evidence="1" id="KW-0285">Flavoprotein</keyword>
<dbReference type="SUPFAM" id="SSF56176">
    <property type="entry name" value="FAD-binding/transporter-associated domain-like"/>
    <property type="match status" value="1"/>
</dbReference>
<protein>
    <submittedName>
        <fullName evidence="4">Glycolate oxidase subunit GlcE</fullName>
        <ecNumber evidence="4">1.1.99.14</ecNumber>
    </submittedName>
</protein>
<dbReference type="PROSITE" id="PS51387">
    <property type="entry name" value="FAD_PCMH"/>
    <property type="match status" value="1"/>
</dbReference>
<accession>A0ABU8THF0</accession>
<sequence length="396" mass="41412">MDATFKPRDTRETCEAVKWAVAEEQPLEIVGTRSKQALGRPVQAAQVLDLSGLSGIVAYEPDELVLTLKAGTPIAEVEALVASSGQELSFEPMDYGPLLGQESGKGTIGGVLAANLAGPRRIKYGAARDHILGMEAVSGRGEVFNSGGKVVKNVTGYDLPRALCGSWGTLAVATTVTVKVNPRPETSATLALAGLTDTQAIEAMCMAMGSSAEVSGAAHLPSGRQGEGALTVLRLEGFATSVEYRFDSLGKVLAGLGSAERIEEAASQKLWGDIRDCAPIASGQDPVWRISVAPTVGAKLVEALQALFAVEAYYDWSGGLVWLKCLDGVLHDTEVRSVIAQCGGGHATLVRADASKRSSVPVFQPQPAPLAALAKRLKHQFDPIGILNPGRMTAGV</sequence>
<dbReference type="InterPro" id="IPR006094">
    <property type="entry name" value="Oxid_FAD_bind_N"/>
</dbReference>
<dbReference type="Gene3D" id="3.30.465.10">
    <property type="match status" value="1"/>
</dbReference>
<dbReference type="Pfam" id="PF01565">
    <property type="entry name" value="FAD_binding_4"/>
    <property type="match status" value="1"/>
</dbReference>
<dbReference type="PANTHER" id="PTHR11748">
    <property type="entry name" value="D-LACTATE DEHYDROGENASE"/>
    <property type="match status" value="1"/>
</dbReference>
<dbReference type="InterPro" id="IPR016169">
    <property type="entry name" value="FAD-bd_PCMH_sub2"/>
</dbReference>
<dbReference type="EC" id="1.1.99.14" evidence="4"/>
<dbReference type="GO" id="GO:0019154">
    <property type="term" value="F:glycolate dehydrogenase activity"/>
    <property type="evidence" value="ECO:0007669"/>
    <property type="project" value="UniProtKB-EC"/>
</dbReference>
<evidence type="ECO:0000313" key="4">
    <source>
        <dbReference type="EMBL" id="MEJ8473587.1"/>
    </source>
</evidence>
<name>A0ABU8THF0_9HYPH</name>
<organism evidence="4 5">
    <name type="scientific">Roseibium algae</name>
    <dbReference type="NCBI Taxonomy" id="3123038"/>
    <lineage>
        <taxon>Bacteria</taxon>
        <taxon>Pseudomonadati</taxon>
        <taxon>Pseudomonadota</taxon>
        <taxon>Alphaproteobacteria</taxon>
        <taxon>Hyphomicrobiales</taxon>
        <taxon>Stappiaceae</taxon>
        <taxon>Roseibium</taxon>
    </lineage>
</organism>
<keyword evidence="5" id="KW-1185">Reference proteome</keyword>
<dbReference type="EMBL" id="JBAKIA010000002">
    <property type="protein sequence ID" value="MEJ8473587.1"/>
    <property type="molecule type" value="Genomic_DNA"/>
</dbReference>
<gene>
    <name evidence="4" type="primary">glcE</name>
    <name evidence="4" type="ORF">V6575_05765</name>
</gene>
<evidence type="ECO:0000259" key="3">
    <source>
        <dbReference type="PROSITE" id="PS51387"/>
    </source>
</evidence>
<dbReference type="SUPFAM" id="SSF55103">
    <property type="entry name" value="FAD-linked oxidases, C-terminal domain"/>
    <property type="match status" value="1"/>
</dbReference>
<feature type="domain" description="FAD-binding PCMH-type" evidence="3">
    <location>
        <begin position="1"/>
        <end position="183"/>
    </location>
</feature>
<dbReference type="NCBIfam" id="NF008439">
    <property type="entry name" value="PRK11282.1"/>
    <property type="match status" value="1"/>
</dbReference>
<dbReference type="InterPro" id="IPR016166">
    <property type="entry name" value="FAD-bd_PCMH"/>
</dbReference>
<dbReference type="InterPro" id="IPR036318">
    <property type="entry name" value="FAD-bd_PCMH-like_sf"/>
</dbReference>
<keyword evidence="2" id="KW-0274">FAD</keyword>
<dbReference type="InterPro" id="IPR016164">
    <property type="entry name" value="FAD-linked_Oxase-like_C"/>
</dbReference>
<evidence type="ECO:0000256" key="2">
    <source>
        <dbReference type="ARBA" id="ARBA00022827"/>
    </source>
</evidence>
<reference evidence="4 5" key="1">
    <citation type="submission" date="2024-02" db="EMBL/GenBank/DDBJ databases">
        <title>Roseibium algae sp. nov., isolated from marine alga (Grateloupia sp.), showing potential in myo-inositol conversion.</title>
        <authorList>
            <person name="Wang Y."/>
        </authorList>
    </citation>
    <scope>NUCLEOTIDE SEQUENCE [LARGE SCALE GENOMIC DNA]</scope>
    <source>
        <strain evidence="4 5">H3510</strain>
    </source>
</reference>